<dbReference type="InterPro" id="IPR000421">
    <property type="entry name" value="FA58C"/>
</dbReference>
<feature type="domain" description="Flagellar hook-associated protein 2 N-terminal" evidence="8">
    <location>
        <begin position="15"/>
        <end position="111"/>
    </location>
</feature>
<evidence type="ECO:0000313" key="10">
    <source>
        <dbReference type="EMBL" id="SMB96616.1"/>
    </source>
</evidence>
<feature type="coiled-coil region" evidence="6">
    <location>
        <begin position="525"/>
        <end position="552"/>
    </location>
</feature>
<keyword evidence="10" id="KW-0966">Cell projection</keyword>
<keyword evidence="11" id="KW-1185">Reference proteome</keyword>
<keyword evidence="5" id="KW-0378">Hydrolase</keyword>
<dbReference type="PANTHER" id="PTHR30288">
    <property type="entry name" value="FLAGELLAR CAP/ASSEMBLY PROTEIN FLID"/>
    <property type="match status" value="1"/>
</dbReference>
<evidence type="ECO:0000256" key="1">
    <source>
        <dbReference type="ARBA" id="ARBA00009764"/>
    </source>
</evidence>
<dbReference type="GO" id="GO:0007155">
    <property type="term" value="P:cell adhesion"/>
    <property type="evidence" value="ECO:0007669"/>
    <property type="project" value="InterPro"/>
</dbReference>
<dbReference type="GO" id="GO:0005576">
    <property type="term" value="C:extracellular region"/>
    <property type="evidence" value="ECO:0007669"/>
    <property type="project" value="UniProtKB-SubCell"/>
</dbReference>
<dbReference type="Proteomes" id="UP000192569">
    <property type="component" value="Chromosome I"/>
</dbReference>
<dbReference type="InterPro" id="IPR040026">
    <property type="entry name" value="FliD"/>
</dbReference>
<reference evidence="10 11" key="1">
    <citation type="submission" date="2017-04" db="EMBL/GenBank/DDBJ databases">
        <authorList>
            <person name="Afonso C.L."/>
            <person name="Miller P.J."/>
            <person name="Scott M.A."/>
            <person name="Spackman E."/>
            <person name="Goraichik I."/>
            <person name="Dimitrov K.M."/>
            <person name="Suarez D.L."/>
            <person name="Swayne D.E."/>
        </authorList>
    </citation>
    <scope>NUCLEOTIDE SEQUENCE [LARGE SCALE GENOMIC DNA]</scope>
    <source>
        <strain evidence="10 11">ToBE</strain>
    </source>
</reference>
<dbReference type="GO" id="GO:0009421">
    <property type="term" value="C:bacterial-type flagellum filament cap"/>
    <property type="evidence" value="ECO:0007669"/>
    <property type="project" value="InterPro"/>
</dbReference>
<dbReference type="InterPro" id="IPR010810">
    <property type="entry name" value="Flagellin_hook_IN_motif"/>
</dbReference>
<dbReference type="InterPro" id="IPR010809">
    <property type="entry name" value="FliD_C"/>
</dbReference>
<accession>A0A1W1VTG5</accession>
<gene>
    <name evidence="10" type="ORF">SAMN00808754_1559</name>
</gene>
<keyword evidence="3 6" id="KW-0175">Coiled coil</keyword>
<proteinExistence type="inferred from homology"/>
<comment type="subcellular location">
    <subcellularLocation>
        <location evidence="6">Secreted</location>
    </subcellularLocation>
    <subcellularLocation>
        <location evidence="6">Bacterial flagellum</location>
    </subcellularLocation>
</comment>
<evidence type="ECO:0000256" key="2">
    <source>
        <dbReference type="ARBA" id="ARBA00011255"/>
    </source>
</evidence>
<name>A0A1W1VTG5_9FIRM</name>
<dbReference type="STRING" id="698762.SAMN00808754_1559"/>
<evidence type="ECO:0000313" key="11">
    <source>
        <dbReference type="Proteomes" id="UP000192569"/>
    </source>
</evidence>
<dbReference type="Pfam" id="PF02465">
    <property type="entry name" value="FliD_N"/>
    <property type="match status" value="1"/>
</dbReference>
<evidence type="ECO:0000256" key="5">
    <source>
        <dbReference type="ARBA" id="ARBA00023295"/>
    </source>
</evidence>
<keyword evidence="5" id="KW-0326">Glycosidase</keyword>
<dbReference type="Pfam" id="PF00754">
    <property type="entry name" value="F5_F8_type_C"/>
    <property type="match status" value="1"/>
</dbReference>
<evidence type="ECO:0000256" key="6">
    <source>
        <dbReference type="RuleBase" id="RU362066"/>
    </source>
</evidence>
<evidence type="ECO:0000256" key="3">
    <source>
        <dbReference type="ARBA" id="ARBA00023054"/>
    </source>
</evidence>
<evidence type="ECO:0000259" key="8">
    <source>
        <dbReference type="Pfam" id="PF02465"/>
    </source>
</evidence>
<feature type="domain" description="F5/8 type C" evidence="7">
    <location>
        <begin position="253"/>
        <end position="330"/>
    </location>
</feature>
<organism evidence="10 11">
    <name type="scientific">Thermanaeromonas toyohensis ToBE</name>
    <dbReference type="NCBI Taxonomy" id="698762"/>
    <lineage>
        <taxon>Bacteria</taxon>
        <taxon>Bacillati</taxon>
        <taxon>Bacillota</taxon>
        <taxon>Clostridia</taxon>
        <taxon>Neomoorellales</taxon>
        <taxon>Neomoorellaceae</taxon>
        <taxon>Thermanaeromonas</taxon>
    </lineage>
</organism>
<dbReference type="AlphaFoldDB" id="A0A1W1VTG5"/>
<keyword evidence="4 6" id="KW-0975">Bacterial flagellum</keyword>
<dbReference type="GO" id="GO:0009424">
    <property type="term" value="C:bacterial-type flagellum hook"/>
    <property type="evidence" value="ECO:0007669"/>
    <property type="project" value="UniProtKB-UniRule"/>
</dbReference>
<dbReference type="GO" id="GO:0071973">
    <property type="term" value="P:bacterial-type flagellum-dependent cell motility"/>
    <property type="evidence" value="ECO:0007669"/>
    <property type="project" value="TreeGrafter"/>
</dbReference>
<evidence type="ECO:0000259" key="7">
    <source>
        <dbReference type="Pfam" id="PF00754"/>
    </source>
</evidence>
<dbReference type="SUPFAM" id="SSF49785">
    <property type="entry name" value="Galactose-binding domain-like"/>
    <property type="match status" value="1"/>
</dbReference>
<comment type="subunit">
    <text evidence="2 6">Homopentamer.</text>
</comment>
<dbReference type="Gene3D" id="2.60.120.260">
    <property type="entry name" value="Galactose-binding domain-like"/>
    <property type="match status" value="1"/>
</dbReference>
<dbReference type="EMBL" id="LT838272">
    <property type="protein sequence ID" value="SMB96616.1"/>
    <property type="molecule type" value="Genomic_DNA"/>
</dbReference>
<dbReference type="Pfam" id="PF07196">
    <property type="entry name" value="Flagellin_IN"/>
    <property type="match status" value="1"/>
</dbReference>
<evidence type="ECO:0000256" key="4">
    <source>
        <dbReference type="ARBA" id="ARBA00023143"/>
    </source>
</evidence>
<keyword evidence="10" id="KW-0969">Cilium</keyword>
<protein>
    <recommendedName>
        <fullName evidence="6">Flagellar hook-associated protein 2</fullName>
        <shortName evidence="6">HAP2</shortName>
    </recommendedName>
    <alternativeName>
        <fullName evidence="6">Flagellar cap protein</fullName>
    </alternativeName>
</protein>
<comment type="similarity">
    <text evidence="1 6">Belongs to the FliD family.</text>
</comment>
<dbReference type="Pfam" id="PF07195">
    <property type="entry name" value="FliD_C"/>
    <property type="match status" value="1"/>
</dbReference>
<dbReference type="InterPro" id="IPR003481">
    <property type="entry name" value="FliD_N"/>
</dbReference>
<comment type="function">
    <text evidence="6">Required for morphogenesis and for the elongation of the flagellar filament by facilitating polymerization of the flagellin monomers at the tip of growing filament. Forms a capping structure, which prevents flagellin subunits (transported through the central channel of the flagellum) from leaking out without polymerization at the distal end.</text>
</comment>
<feature type="domain" description="Flagellar hook-associated protein 2 C-terminal" evidence="9">
    <location>
        <begin position="361"/>
        <end position="568"/>
    </location>
</feature>
<dbReference type="InterPro" id="IPR008979">
    <property type="entry name" value="Galactose-bd-like_sf"/>
</dbReference>
<sequence length="581" mass="60876">MVAYIAPFQFTGLASGFDWKAVVDRLMEIERRPVDLLRMRQKAFEDKLFAWQSIASVLGDLKAKLEELGVPDAFYRLAAVSSDPAVLSASAGSGATAGVHTVEVRALALNQTVASDSQPDGSLGLSGTFEVNGRQVEVTSADTLADIADKINRANAGVVAWVVDGRLVVRSLTPGTAGALSMRDVSGTVLQTLGVLGSGNLAFRASYLKSVAPDPLYPDGGGEFTDGLEGTDITDGLSFGYSGTDLGVPGGGPATVEVTVDLGQVANLTGVKLVSGGGPNSSYCADSLEVLTSTDGVNFVSQGSVSGANARQLTLAFTTQARYVKFRITKNFAPADQPGDWLFLDEGYVYGTGFKNLLQPAQDASVVVDGIDVKRGSNVISDAVPGVTLSLKGTGSATVTVQPDVQAVAGEIEAVIKAYNAVLDRLGTVLAKGAVLQGDTSAVGIQVALRRLVSGYADKLRELGIASALDGKLSVDAGKLADALQRDPAAVRAVFFNSERTGLGDRLLAMLGGWIGITGSIQSTESSLNRTISSIREQIETLERRLEVRRQVLTARFLEMERALTLLQSQVADLSRLAVQQ</sequence>
<keyword evidence="6" id="KW-0964">Secreted</keyword>
<dbReference type="PANTHER" id="PTHR30288:SF0">
    <property type="entry name" value="FLAGELLAR HOOK-ASSOCIATED PROTEIN 2"/>
    <property type="match status" value="1"/>
</dbReference>
<evidence type="ECO:0000259" key="9">
    <source>
        <dbReference type="Pfam" id="PF07195"/>
    </source>
</evidence>
<dbReference type="GO" id="GO:0016798">
    <property type="term" value="F:hydrolase activity, acting on glycosyl bonds"/>
    <property type="evidence" value="ECO:0007669"/>
    <property type="project" value="UniProtKB-KW"/>
</dbReference>
<keyword evidence="10" id="KW-0282">Flagellum</keyword>